<dbReference type="AlphaFoldDB" id="A0AAN1SH90"/>
<accession>A0AAN1SH90</accession>
<keyword evidence="9" id="KW-0067">ATP-binding</keyword>
<dbReference type="InterPro" id="IPR023299">
    <property type="entry name" value="ATPase_P-typ_cyto_dom_N"/>
</dbReference>
<protein>
    <recommendedName>
        <fullName evidence="3">P-type Cu(+) transporter</fullName>
        <ecNumber evidence="3">7.2.2.8</ecNumber>
    </recommendedName>
</protein>
<dbReference type="SUPFAM" id="SSF56784">
    <property type="entry name" value="HAD-like"/>
    <property type="match status" value="1"/>
</dbReference>
<dbReference type="PANTHER" id="PTHR43520:SF8">
    <property type="entry name" value="P-TYPE CU(+) TRANSPORTER"/>
    <property type="match status" value="1"/>
</dbReference>
<gene>
    <name evidence="16" type="ordered locus">TEH_16680</name>
</gene>
<organism evidence="16 17">
    <name type="scientific">Tetragenococcus halophilus (strain DSM 20338 / JCM 20259 / NCIMB 9735 / NBRC 12172)</name>
    <name type="common">Pediococcus halophilus</name>
    <dbReference type="NCBI Taxonomy" id="945021"/>
    <lineage>
        <taxon>Bacteria</taxon>
        <taxon>Bacillati</taxon>
        <taxon>Bacillota</taxon>
        <taxon>Bacilli</taxon>
        <taxon>Lactobacillales</taxon>
        <taxon>Enterococcaceae</taxon>
        <taxon>Tetragenococcus</taxon>
    </lineage>
</organism>
<dbReference type="Proteomes" id="UP000002663">
    <property type="component" value="Chromosome"/>
</dbReference>
<comment type="subcellular location">
    <subcellularLocation>
        <location evidence="1">Endomembrane system</location>
        <topology evidence="1">Multi-pass membrane protein</topology>
    </subcellularLocation>
</comment>
<dbReference type="GO" id="GO:0016020">
    <property type="term" value="C:membrane"/>
    <property type="evidence" value="ECO:0007669"/>
    <property type="project" value="InterPro"/>
</dbReference>
<dbReference type="GO" id="GO:0016887">
    <property type="term" value="F:ATP hydrolysis activity"/>
    <property type="evidence" value="ECO:0007669"/>
    <property type="project" value="InterPro"/>
</dbReference>
<keyword evidence="7" id="KW-0547">Nucleotide-binding</keyword>
<evidence type="ECO:0000256" key="12">
    <source>
        <dbReference type="ARBA" id="ARBA00023008"/>
    </source>
</evidence>
<keyword evidence="4" id="KW-0813">Transport</keyword>
<keyword evidence="6" id="KW-0479">Metal-binding</keyword>
<dbReference type="InterPro" id="IPR036412">
    <property type="entry name" value="HAD-like_sf"/>
</dbReference>
<evidence type="ECO:0000256" key="8">
    <source>
        <dbReference type="ARBA" id="ARBA00022796"/>
    </source>
</evidence>
<evidence type="ECO:0000256" key="15">
    <source>
        <dbReference type="ARBA" id="ARBA00049289"/>
    </source>
</evidence>
<dbReference type="KEGG" id="thl:TEH_16680"/>
<dbReference type="Gene3D" id="3.40.1110.10">
    <property type="entry name" value="Calcium-transporting ATPase, cytoplasmic domain N"/>
    <property type="match status" value="1"/>
</dbReference>
<keyword evidence="11" id="KW-1133">Transmembrane helix</keyword>
<dbReference type="FunFam" id="3.40.50.1000:FF:000144">
    <property type="entry name" value="copper-transporting ATPase 1 isoform X2"/>
    <property type="match status" value="1"/>
</dbReference>
<sequence length="126" mass="13614">MSIKDKKTVQVKIDKEVTDQLANEGKTPIFITEDNCLIGIIAVADTVKGNSIAATDKLHNMGLQVAMITEDNTKTAEVIAKQVGIDRVFSEVLPEDKANEVQKLQNEGLHIAMVGDGINDAPVLTQ</sequence>
<evidence type="ECO:0000256" key="6">
    <source>
        <dbReference type="ARBA" id="ARBA00022723"/>
    </source>
</evidence>
<evidence type="ECO:0000256" key="5">
    <source>
        <dbReference type="ARBA" id="ARBA00022692"/>
    </source>
</evidence>
<keyword evidence="10" id="KW-1278">Translocase</keyword>
<evidence type="ECO:0000313" key="17">
    <source>
        <dbReference type="Proteomes" id="UP000002663"/>
    </source>
</evidence>
<dbReference type="GO" id="GO:0043682">
    <property type="term" value="F:P-type divalent copper transporter activity"/>
    <property type="evidence" value="ECO:0007669"/>
    <property type="project" value="TreeGrafter"/>
</dbReference>
<evidence type="ECO:0000256" key="10">
    <source>
        <dbReference type="ARBA" id="ARBA00022967"/>
    </source>
</evidence>
<keyword evidence="8" id="KW-0187">Copper transport</keyword>
<keyword evidence="5" id="KW-0812">Transmembrane</keyword>
<dbReference type="InterPro" id="IPR023214">
    <property type="entry name" value="HAD_sf"/>
</dbReference>
<dbReference type="PRINTS" id="PR00119">
    <property type="entry name" value="CATATPASE"/>
</dbReference>
<dbReference type="PANTHER" id="PTHR43520">
    <property type="entry name" value="ATP7, ISOFORM B"/>
    <property type="match status" value="1"/>
</dbReference>
<dbReference type="EC" id="7.2.2.8" evidence="3"/>
<evidence type="ECO:0000256" key="4">
    <source>
        <dbReference type="ARBA" id="ARBA00022448"/>
    </source>
</evidence>
<evidence type="ECO:0000313" key="16">
    <source>
        <dbReference type="EMBL" id="BAK94995.1"/>
    </source>
</evidence>
<evidence type="ECO:0000256" key="13">
    <source>
        <dbReference type="ARBA" id="ARBA00023065"/>
    </source>
</evidence>
<evidence type="ECO:0000256" key="9">
    <source>
        <dbReference type="ARBA" id="ARBA00022840"/>
    </source>
</evidence>
<keyword evidence="12" id="KW-0186">Copper</keyword>
<evidence type="ECO:0000256" key="2">
    <source>
        <dbReference type="ARBA" id="ARBA00006024"/>
    </source>
</evidence>
<dbReference type="Pfam" id="PF00702">
    <property type="entry name" value="Hydrolase"/>
    <property type="match status" value="1"/>
</dbReference>
<evidence type="ECO:0000256" key="7">
    <source>
        <dbReference type="ARBA" id="ARBA00022741"/>
    </source>
</evidence>
<comment type="similarity">
    <text evidence="2">Belongs to the cation transport ATPase (P-type) (TC 3.A.3) family. Type IB subfamily.</text>
</comment>
<dbReference type="GO" id="GO:0005524">
    <property type="term" value="F:ATP binding"/>
    <property type="evidence" value="ECO:0007669"/>
    <property type="project" value="UniProtKB-KW"/>
</dbReference>
<dbReference type="GO" id="GO:0055070">
    <property type="term" value="P:copper ion homeostasis"/>
    <property type="evidence" value="ECO:0007669"/>
    <property type="project" value="TreeGrafter"/>
</dbReference>
<dbReference type="InterPro" id="IPR001757">
    <property type="entry name" value="P_typ_ATPase"/>
</dbReference>
<name>A0AAN1SH90_TETHN</name>
<dbReference type="GO" id="GO:0005507">
    <property type="term" value="F:copper ion binding"/>
    <property type="evidence" value="ECO:0007669"/>
    <property type="project" value="TreeGrafter"/>
</dbReference>
<keyword evidence="13" id="KW-0406">Ion transport</keyword>
<reference evidence="16 17" key="1">
    <citation type="submission" date="2011-01" db="EMBL/GenBank/DDBJ databases">
        <title>Whole genome sequence of Tetragenococcus halophilus NBRC 12172.</title>
        <authorList>
            <person name="Nakazawa H."/>
            <person name="Omata S."/>
            <person name="Koga C."/>
            <person name="Watanabe Y."/>
            <person name="Katano Y."/>
            <person name="Ito N."/>
            <person name="Tsukatani N."/>
            <person name="Ankai A."/>
            <person name="Oguchi A."/>
            <person name="Fukui S."/>
            <person name="Yashiro I."/>
            <person name="Kamata S."/>
            <person name="Hashimoto Y."/>
            <person name="Yamazaki J."/>
            <person name="Taguchi H."/>
            <person name="Tanaka A."/>
            <person name="Koyama T."/>
            <person name="Ichige A."/>
            <person name="Hanya Y."/>
            <person name="Tanikawa S."/>
            <person name="Yamazaki S."/>
            <person name="Fujita N."/>
        </authorList>
    </citation>
    <scope>NUCLEOTIDE SEQUENCE [LARGE SCALE GENOMIC DNA]</scope>
    <source>
        <strain evidence="17">DSM 20338 / JCM 20259 / NCIMB 9735 / NBRC 12172</strain>
    </source>
</reference>
<proteinExistence type="inferred from homology"/>
<evidence type="ECO:0000256" key="3">
    <source>
        <dbReference type="ARBA" id="ARBA00012517"/>
    </source>
</evidence>
<keyword evidence="14" id="KW-0472">Membrane</keyword>
<dbReference type="GO" id="GO:0012505">
    <property type="term" value="C:endomembrane system"/>
    <property type="evidence" value="ECO:0007669"/>
    <property type="project" value="UniProtKB-SubCell"/>
</dbReference>
<dbReference type="NCBIfam" id="TIGR01494">
    <property type="entry name" value="ATPase_P-type"/>
    <property type="match status" value="1"/>
</dbReference>
<comment type="catalytic activity">
    <reaction evidence="15">
        <text>Cu(+)(in) + ATP + H2O = Cu(+)(out) + ADP + phosphate + H(+)</text>
        <dbReference type="Rhea" id="RHEA:25792"/>
        <dbReference type="ChEBI" id="CHEBI:15377"/>
        <dbReference type="ChEBI" id="CHEBI:15378"/>
        <dbReference type="ChEBI" id="CHEBI:30616"/>
        <dbReference type="ChEBI" id="CHEBI:43474"/>
        <dbReference type="ChEBI" id="CHEBI:49552"/>
        <dbReference type="ChEBI" id="CHEBI:456216"/>
        <dbReference type="EC" id="7.2.2.8"/>
    </reaction>
</comment>
<dbReference type="EMBL" id="AP012046">
    <property type="protein sequence ID" value="BAK94995.1"/>
    <property type="molecule type" value="Genomic_DNA"/>
</dbReference>
<dbReference type="GO" id="GO:0140581">
    <property type="term" value="F:P-type monovalent copper transporter activity"/>
    <property type="evidence" value="ECO:0007669"/>
    <property type="project" value="UniProtKB-EC"/>
</dbReference>
<evidence type="ECO:0000256" key="1">
    <source>
        <dbReference type="ARBA" id="ARBA00004127"/>
    </source>
</evidence>
<evidence type="ECO:0000256" key="14">
    <source>
        <dbReference type="ARBA" id="ARBA00023136"/>
    </source>
</evidence>
<evidence type="ECO:0000256" key="11">
    <source>
        <dbReference type="ARBA" id="ARBA00022989"/>
    </source>
</evidence>
<dbReference type="Gene3D" id="3.40.50.1000">
    <property type="entry name" value="HAD superfamily/HAD-like"/>
    <property type="match status" value="1"/>
</dbReference>